<dbReference type="OrthoDB" id="439808at2759"/>
<dbReference type="KEGG" id="mlr:MELLADRAFT_78947"/>
<dbReference type="GeneID" id="18933191"/>
<organism evidence="6">
    <name type="scientific">Melampsora larici-populina (strain 98AG31 / pathotype 3-4-7)</name>
    <name type="common">Poplar leaf rust fungus</name>
    <dbReference type="NCBI Taxonomy" id="747676"/>
    <lineage>
        <taxon>Eukaryota</taxon>
        <taxon>Fungi</taxon>
        <taxon>Dikarya</taxon>
        <taxon>Basidiomycota</taxon>
        <taxon>Pucciniomycotina</taxon>
        <taxon>Pucciniomycetes</taxon>
        <taxon>Pucciniales</taxon>
        <taxon>Melampsoraceae</taxon>
        <taxon>Melampsora</taxon>
    </lineage>
</organism>
<dbReference type="HOGENOM" id="CLU_026174_0_0_1"/>
<dbReference type="Gene3D" id="3.30.70.330">
    <property type="match status" value="2"/>
</dbReference>
<accession>F4S0X9</accession>
<dbReference type="STRING" id="747676.F4S0X9"/>
<keyword evidence="1 2" id="KW-0694">RNA-binding</keyword>
<proteinExistence type="predicted"/>
<dbReference type="InterPro" id="IPR035979">
    <property type="entry name" value="RBD_domain_sf"/>
</dbReference>
<feature type="compositionally biased region" description="Polar residues" evidence="3">
    <location>
        <begin position="477"/>
        <end position="491"/>
    </location>
</feature>
<dbReference type="Proteomes" id="UP000001072">
    <property type="component" value="Unassembled WGS sequence"/>
</dbReference>
<dbReference type="InterPro" id="IPR034453">
    <property type="entry name" value="MEI2-like_RRM1"/>
</dbReference>
<dbReference type="Pfam" id="PF00076">
    <property type="entry name" value="RRM_1"/>
    <property type="match status" value="1"/>
</dbReference>
<dbReference type="InParanoid" id="F4S0X9"/>
<feature type="domain" description="RRM" evidence="4">
    <location>
        <begin position="124"/>
        <end position="197"/>
    </location>
</feature>
<keyword evidence="6" id="KW-1185">Reference proteome</keyword>
<evidence type="ECO:0000313" key="5">
    <source>
        <dbReference type="EMBL" id="EGG01666.1"/>
    </source>
</evidence>
<gene>
    <name evidence="5" type="ORF">MELLADRAFT_78947</name>
</gene>
<evidence type="ECO:0000256" key="1">
    <source>
        <dbReference type="ARBA" id="ARBA00022884"/>
    </source>
</evidence>
<feature type="compositionally biased region" description="Basic and acidic residues" evidence="3">
    <location>
        <begin position="297"/>
        <end position="310"/>
    </location>
</feature>
<dbReference type="PROSITE" id="PS50102">
    <property type="entry name" value="RRM"/>
    <property type="match status" value="1"/>
</dbReference>
<feature type="region of interest" description="Disordered" evidence="3">
    <location>
        <begin position="467"/>
        <end position="491"/>
    </location>
</feature>
<sequence>MSRHHPYAGYDEPRGGGGHRRNGSSGRFPTRGASGPSGAWHSRRGGHGGPGQNWENDSSSGRGYGDFGQFEHDAPTSMYTGGRGGKGGRGRGSRGKVKGQMSRGDVDERDLSIDERIQRERPCRTLFVRNVKYETNPMEVREKFDQMGEIKTFFDLISNRGMVFITYYDVRAATMAKEQLQGSEVSGRPIDVHYSLPKDNELERRCDRDKNQATLFLAISGANRAIDDGELNDKFSVYGEIRSIKHFKDSPYQRFIEFWDSRACEAAHDDLVGSQYLGGKLDLKFSWDTGMVPKTRLPRDMRGGDHRGDGHSGGATHYDQEYGYNSRNGASDYGRGPPAHAGHGGGGYRYGDNSYDNGSQLDMGQANPGHPFSTSYGGDYNNASRMQGPSGSNAVNAFNGGVNSFSHMNQDPSHMSFANSSIPNTQSMGNGYPIPNISGESGGSRLNQAQKVQDLLASLTKVGGLAVAPTPEAHPGSQLNPSSAPMSNPGTQSMYGTLGNPAASNSYASTYPTQSSIPENMYRSTSNALLGLSTPASQIPANSPYGQVPNLVNHITVDQTHQPNGSQPSAVASGSLPSVPGAGQLTPAILALLGQASAAATSNTALPDTSNKAILPGQDSAAAYPPSNGFQLPVYGAPTNASATPASNEVPTGPRAMSTVYPATATATTRAPTASGTVGNVQSEAPVNPSPQVAVQQLLALLTPDFVVYDHA</sequence>
<dbReference type="RefSeq" id="XP_007415011.1">
    <property type="nucleotide sequence ID" value="XM_007414949.1"/>
</dbReference>
<dbReference type="PANTHER" id="PTHR23189">
    <property type="entry name" value="RNA RECOGNITION MOTIF-CONTAINING"/>
    <property type="match status" value="1"/>
</dbReference>
<dbReference type="CDD" id="cd12276">
    <property type="entry name" value="RRM2_MEI2_EAR1_like"/>
    <property type="match status" value="1"/>
</dbReference>
<evidence type="ECO:0000256" key="3">
    <source>
        <dbReference type="SAM" id="MobiDB-lite"/>
    </source>
</evidence>
<evidence type="ECO:0000259" key="4">
    <source>
        <dbReference type="PROSITE" id="PS50102"/>
    </source>
</evidence>
<dbReference type="AlphaFoldDB" id="F4S0X9"/>
<dbReference type="EMBL" id="GL883136">
    <property type="protein sequence ID" value="EGG01666.1"/>
    <property type="molecule type" value="Genomic_DNA"/>
</dbReference>
<dbReference type="CDD" id="cd12524">
    <property type="entry name" value="RRM1_MEI2_like"/>
    <property type="match status" value="1"/>
</dbReference>
<dbReference type="VEuPathDB" id="FungiDB:MELLADRAFT_78947"/>
<reference evidence="6" key="1">
    <citation type="journal article" date="2011" name="Proc. Natl. Acad. Sci. U.S.A.">
        <title>Obligate biotrophy features unraveled by the genomic analysis of rust fungi.</title>
        <authorList>
            <person name="Duplessis S."/>
            <person name="Cuomo C.A."/>
            <person name="Lin Y.-C."/>
            <person name="Aerts A."/>
            <person name="Tisserant E."/>
            <person name="Veneault-Fourrey C."/>
            <person name="Joly D.L."/>
            <person name="Hacquard S."/>
            <person name="Amselem J."/>
            <person name="Cantarel B.L."/>
            <person name="Chiu R."/>
            <person name="Coutinho P.M."/>
            <person name="Feau N."/>
            <person name="Field M."/>
            <person name="Frey P."/>
            <person name="Gelhaye E."/>
            <person name="Goldberg J."/>
            <person name="Grabherr M.G."/>
            <person name="Kodira C.D."/>
            <person name="Kohler A."/>
            <person name="Kuees U."/>
            <person name="Lindquist E.A."/>
            <person name="Lucas S.M."/>
            <person name="Mago R."/>
            <person name="Mauceli E."/>
            <person name="Morin E."/>
            <person name="Murat C."/>
            <person name="Pangilinan J.L."/>
            <person name="Park R."/>
            <person name="Pearson M."/>
            <person name="Quesneville H."/>
            <person name="Rouhier N."/>
            <person name="Sakthikumar S."/>
            <person name="Salamov A.A."/>
            <person name="Schmutz J."/>
            <person name="Selles B."/>
            <person name="Shapiro H."/>
            <person name="Tanguay P."/>
            <person name="Tuskan G.A."/>
            <person name="Henrissat B."/>
            <person name="Van de Peer Y."/>
            <person name="Rouze P."/>
            <person name="Ellis J.G."/>
            <person name="Dodds P.N."/>
            <person name="Schein J.E."/>
            <person name="Zhong S."/>
            <person name="Hamelin R.C."/>
            <person name="Grigoriev I.V."/>
            <person name="Szabo L.J."/>
            <person name="Martin F."/>
        </authorList>
    </citation>
    <scope>NUCLEOTIDE SEQUENCE [LARGE SCALE GENOMIC DNA]</scope>
    <source>
        <strain evidence="6">98AG31 / pathotype 3-4-7</strain>
    </source>
</reference>
<protein>
    <recommendedName>
        <fullName evidence="4">RRM domain-containing protein</fullName>
    </recommendedName>
</protein>
<dbReference type="SMART" id="SM00360">
    <property type="entry name" value="RRM"/>
    <property type="match status" value="2"/>
</dbReference>
<evidence type="ECO:0000313" key="6">
    <source>
        <dbReference type="Proteomes" id="UP000001072"/>
    </source>
</evidence>
<feature type="compositionally biased region" description="Polar residues" evidence="3">
    <location>
        <begin position="372"/>
        <end position="395"/>
    </location>
</feature>
<feature type="region of interest" description="Disordered" evidence="3">
    <location>
        <begin position="296"/>
        <end position="395"/>
    </location>
</feature>
<evidence type="ECO:0000256" key="2">
    <source>
        <dbReference type="PROSITE-ProRule" id="PRU00176"/>
    </source>
</evidence>
<dbReference type="eggNOG" id="KOG4660">
    <property type="taxonomic scope" value="Eukaryota"/>
</dbReference>
<dbReference type="SUPFAM" id="SSF54928">
    <property type="entry name" value="RNA-binding domain, RBD"/>
    <property type="match status" value="1"/>
</dbReference>
<dbReference type="GO" id="GO:0003723">
    <property type="term" value="F:RNA binding"/>
    <property type="evidence" value="ECO:0007669"/>
    <property type="project" value="UniProtKB-UniRule"/>
</dbReference>
<dbReference type="InterPro" id="IPR012677">
    <property type="entry name" value="Nucleotide-bd_a/b_plait_sf"/>
</dbReference>
<name>F4S0X9_MELLP</name>
<feature type="compositionally biased region" description="Basic residues" evidence="3">
    <location>
        <begin position="86"/>
        <end position="97"/>
    </location>
</feature>
<feature type="region of interest" description="Disordered" evidence="3">
    <location>
        <begin position="1"/>
        <end position="107"/>
    </location>
</feature>
<dbReference type="InterPro" id="IPR000504">
    <property type="entry name" value="RRM_dom"/>
</dbReference>